<dbReference type="Pfam" id="PF13585">
    <property type="entry name" value="CHU_C"/>
    <property type="match status" value="1"/>
</dbReference>
<comment type="caution">
    <text evidence="1">The sequence shown here is derived from an EMBL/GenBank/DDBJ whole genome shotgun (WGS) entry which is preliminary data.</text>
</comment>
<dbReference type="Gene3D" id="2.60.40.10">
    <property type="entry name" value="Immunoglobulins"/>
    <property type="match status" value="1"/>
</dbReference>
<sequence length="921" mass="101183">MKNYLIAILFLLHGIVYAQYEAANWYFGEYAGINFNSNTNQVTPILNGKLNTKEGSSSISDANGNLLFYTDGITVYNKTHDIMDNGSYLYGDPSSTQSAIVVPKPNNPDIFYVFTVGSSVGGAGNNRGFNYSIIDISANSGLGRVTAKNRNLLAYSSEKISAVVKDCYGNSIWVITLSTASGSQSSNLFNTFYAYEITDAAGISTKAVKSTISSRISDPRGALKLSPDGTKLISANMQDGLFLYDFDPDTGLVTNSQQISITSTNNSTKSYGVEFSPNNKFLYVHASNDNNTGTSTAASSHYSSLLQYDLEAVNISNSQIVLDNRNLFRGALQLGPDGKIYRALASTYNIGLPYLGVINNPNIEGVSAQYVHNAINLRGNNSTQGLPPFIQSFFDQKIDIINASNGIETSNLDLCIGDTYTLRAQNIVGADYKWTFNGAPLTNATNPWEMEASQEGLYKVNITPPSGTICDRLEGDAFVTYYDIPTANTIIVDNICDFDNDSLEIVDLTDQDNHILNGQDPSIYQVSYFKRDTNGNENLISDPTRFQITAINQEIIAKVENINNTNCSATTSFTLNLIPSPVIVVQDISQCDGTFPYTDGLSTFNLEEAITTSNGTYQFFITDPNTASTSPAITHPEAFTNTVANQVIFVRAINIMGCYTDRSFILNTQVPIITYETAYYCTGSRVVLNAGITITAQSDYTYQWYLNNVVISGETQHKFTTDSADTYEVVITNNATNCVIIKRITAEESGVAVIDLVNTKVSYSNNNNNISVSASGLGTYEYALFKNQDHLLSSMLYRGYQSNPVFTDVSPGVYSIKVKDIKNNCGLSEHVVYVVGFTLFFTPNGDGYNDTFKIEGADQMFMAKSRVNIFDRYGKLLKVLNLNEPNWDGKLNGIDLPQDDYWFSATLSDGRKFTSHFSLKR</sequence>
<dbReference type="RefSeq" id="WP_382382193.1">
    <property type="nucleotide sequence ID" value="NZ_JBHMEZ010000003.1"/>
</dbReference>
<evidence type="ECO:0000313" key="1">
    <source>
        <dbReference type="EMBL" id="MFB9053025.1"/>
    </source>
</evidence>
<proteinExistence type="predicted"/>
<reference evidence="1 2" key="1">
    <citation type="submission" date="2024-09" db="EMBL/GenBank/DDBJ databases">
        <authorList>
            <person name="Sun Q."/>
            <person name="Mori K."/>
        </authorList>
    </citation>
    <scope>NUCLEOTIDE SEQUENCE [LARGE SCALE GENOMIC DNA]</scope>
    <source>
        <strain evidence="1 2">CECT 8286</strain>
    </source>
</reference>
<protein>
    <submittedName>
        <fullName evidence="1">T9SS type B sorting domain-containing protein</fullName>
    </submittedName>
</protein>
<accession>A0ABV5F0Q4</accession>
<name>A0ABV5F0Q4_9FLAO</name>
<dbReference type="Gene3D" id="2.130.10.10">
    <property type="entry name" value="YVTN repeat-like/Quinoprotein amine dehydrogenase"/>
    <property type="match status" value="1"/>
</dbReference>
<evidence type="ECO:0000313" key="2">
    <source>
        <dbReference type="Proteomes" id="UP001589605"/>
    </source>
</evidence>
<keyword evidence="2" id="KW-1185">Reference proteome</keyword>
<dbReference type="Proteomes" id="UP001589605">
    <property type="component" value="Unassembled WGS sequence"/>
</dbReference>
<dbReference type="SUPFAM" id="SSF75011">
    <property type="entry name" value="3-carboxy-cis,cis-mucoante lactonizing enzyme"/>
    <property type="match status" value="1"/>
</dbReference>
<dbReference type="InterPro" id="IPR026341">
    <property type="entry name" value="T9SS_type_B"/>
</dbReference>
<organism evidence="1 2">
    <name type="scientific">Formosa undariae</name>
    <dbReference type="NCBI Taxonomy" id="1325436"/>
    <lineage>
        <taxon>Bacteria</taxon>
        <taxon>Pseudomonadati</taxon>
        <taxon>Bacteroidota</taxon>
        <taxon>Flavobacteriia</taxon>
        <taxon>Flavobacteriales</taxon>
        <taxon>Flavobacteriaceae</taxon>
        <taxon>Formosa</taxon>
    </lineage>
</organism>
<dbReference type="NCBIfam" id="TIGR04131">
    <property type="entry name" value="Bac_Flav_CTERM"/>
    <property type="match status" value="1"/>
</dbReference>
<gene>
    <name evidence="1" type="ORF">ACFFVB_08010</name>
</gene>
<dbReference type="InterPro" id="IPR013783">
    <property type="entry name" value="Ig-like_fold"/>
</dbReference>
<dbReference type="InterPro" id="IPR015943">
    <property type="entry name" value="WD40/YVTN_repeat-like_dom_sf"/>
</dbReference>
<dbReference type="EMBL" id="JBHMEZ010000003">
    <property type="protein sequence ID" value="MFB9053025.1"/>
    <property type="molecule type" value="Genomic_DNA"/>
</dbReference>